<accession>A0A2S8GHJ9</accession>
<evidence type="ECO:0000313" key="2">
    <source>
        <dbReference type="EMBL" id="PQO43925.1"/>
    </source>
</evidence>
<reference evidence="2 3" key="1">
    <citation type="submission" date="2018-02" db="EMBL/GenBank/DDBJ databases">
        <title>Comparative genomes isolates from brazilian mangrove.</title>
        <authorList>
            <person name="Araujo J.E."/>
            <person name="Taketani R.G."/>
            <person name="Silva M.C.P."/>
            <person name="Loureco M.V."/>
            <person name="Andreote F.D."/>
        </authorList>
    </citation>
    <scope>NUCLEOTIDE SEQUENCE [LARGE SCALE GENOMIC DNA]</scope>
    <source>
        <strain evidence="2 3">Nap-Phe MGV</strain>
    </source>
</reference>
<dbReference type="AlphaFoldDB" id="A0A2S8GHJ9"/>
<evidence type="ECO:0000313" key="3">
    <source>
        <dbReference type="Proteomes" id="UP000237819"/>
    </source>
</evidence>
<dbReference type="Gene3D" id="3.30.1340.30">
    <property type="match status" value="1"/>
</dbReference>
<organism evidence="2 3">
    <name type="scientific">Blastopirellula marina</name>
    <dbReference type="NCBI Taxonomy" id="124"/>
    <lineage>
        <taxon>Bacteria</taxon>
        <taxon>Pseudomonadati</taxon>
        <taxon>Planctomycetota</taxon>
        <taxon>Planctomycetia</taxon>
        <taxon>Pirellulales</taxon>
        <taxon>Pirellulaceae</taxon>
        <taxon>Blastopirellula</taxon>
    </lineage>
</organism>
<protein>
    <recommendedName>
        <fullName evidence="1">BON domain-containing protein</fullName>
    </recommendedName>
</protein>
<sequence length="92" mass="10562">MVAESQRSRSRESYVHEQVLRTVQQRLEGCQYGFMFRKIEAEYEDGKLVLSGCVPSFYLKQNLQELLRDIPHVHQVVSDVDVVSSCGVSSVR</sequence>
<dbReference type="RefSeq" id="WP_105337681.1">
    <property type="nucleotide sequence ID" value="NZ_PUHZ01000022.1"/>
</dbReference>
<dbReference type="EMBL" id="PUHZ01000022">
    <property type="protein sequence ID" value="PQO43925.1"/>
    <property type="molecule type" value="Genomic_DNA"/>
</dbReference>
<dbReference type="Proteomes" id="UP000237819">
    <property type="component" value="Unassembled WGS sequence"/>
</dbReference>
<evidence type="ECO:0000259" key="1">
    <source>
        <dbReference type="Pfam" id="PF04972"/>
    </source>
</evidence>
<feature type="domain" description="BON" evidence="1">
    <location>
        <begin position="37"/>
        <end position="83"/>
    </location>
</feature>
<proteinExistence type="predicted"/>
<name>A0A2S8GHJ9_9BACT</name>
<dbReference type="InterPro" id="IPR007055">
    <property type="entry name" value="BON_dom"/>
</dbReference>
<comment type="caution">
    <text evidence="2">The sequence shown here is derived from an EMBL/GenBank/DDBJ whole genome shotgun (WGS) entry which is preliminary data.</text>
</comment>
<dbReference type="Pfam" id="PF04972">
    <property type="entry name" value="BON"/>
    <property type="match status" value="1"/>
</dbReference>
<gene>
    <name evidence="2" type="ORF">C5Y93_22340</name>
</gene>
<dbReference type="OrthoDB" id="291621at2"/>